<dbReference type="EMBL" id="GBRH01274953">
    <property type="protein sequence ID" value="JAD22942.1"/>
    <property type="molecule type" value="Transcribed_RNA"/>
</dbReference>
<protein>
    <submittedName>
        <fullName evidence="1">Uncharacterized protein</fullName>
    </submittedName>
</protein>
<reference evidence="1" key="1">
    <citation type="submission" date="2014-09" db="EMBL/GenBank/DDBJ databases">
        <authorList>
            <person name="Magalhaes I.L.F."/>
            <person name="Oliveira U."/>
            <person name="Santos F.R."/>
            <person name="Vidigal T.H.D.A."/>
            <person name="Brescovit A.D."/>
            <person name="Santos A.J."/>
        </authorList>
    </citation>
    <scope>NUCLEOTIDE SEQUENCE</scope>
    <source>
        <tissue evidence="1">Shoot tissue taken approximately 20 cm above the soil surface</tissue>
    </source>
</reference>
<reference evidence="1" key="2">
    <citation type="journal article" date="2015" name="Data Brief">
        <title>Shoot transcriptome of the giant reed, Arundo donax.</title>
        <authorList>
            <person name="Barrero R.A."/>
            <person name="Guerrero F.D."/>
            <person name="Moolhuijzen P."/>
            <person name="Goolsby J.A."/>
            <person name="Tidwell J."/>
            <person name="Bellgard S.E."/>
            <person name="Bellgard M.I."/>
        </authorList>
    </citation>
    <scope>NUCLEOTIDE SEQUENCE</scope>
    <source>
        <tissue evidence="1">Shoot tissue taken approximately 20 cm above the soil surface</tissue>
    </source>
</reference>
<proteinExistence type="predicted"/>
<organism evidence="1">
    <name type="scientific">Arundo donax</name>
    <name type="common">Giant reed</name>
    <name type="synonym">Donax arundinaceus</name>
    <dbReference type="NCBI Taxonomy" id="35708"/>
    <lineage>
        <taxon>Eukaryota</taxon>
        <taxon>Viridiplantae</taxon>
        <taxon>Streptophyta</taxon>
        <taxon>Embryophyta</taxon>
        <taxon>Tracheophyta</taxon>
        <taxon>Spermatophyta</taxon>
        <taxon>Magnoliopsida</taxon>
        <taxon>Liliopsida</taxon>
        <taxon>Poales</taxon>
        <taxon>Poaceae</taxon>
        <taxon>PACMAD clade</taxon>
        <taxon>Arundinoideae</taxon>
        <taxon>Arundineae</taxon>
        <taxon>Arundo</taxon>
    </lineage>
</organism>
<name>A0A0A8YK22_ARUDO</name>
<dbReference type="AlphaFoldDB" id="A0A0A8YK22"/>
<accession>A0A0A8YK22</accession>
<sequence length="38" mass="3886">MLCSLGPKPRSTAPAYDGKVHAGLALGQVTHSHLVKGS</sequence>
<evidence type="ECO:0000313" key="1">
    <source>
        <dbReference type="EMBL" id="JAD22942.1"/>
    </source>
</evidence>